<name>A0AAD1FZK8_SPHMI</name>
<dbReference type="EMBL" id="RBWX01000008">
    <property type="protein sequence ID" value="RKS88837.1"/>
    <property type="molecule type" value="Genomic_DNA"/>
</dbReference>
<accession>A0AAD1FZK8</accession>
<evidence type="ECO:0000256" key="1">
    <source>
        <dbReference type="SAM" id="Phobius"/>
    </source>
</evidence>
<dbReference type="Proteomes" id="UP000275727">
    <property type="component" value="Chromosome"/>
</dbReference>
<sequence length="352" mass="38658">MADTRIGIVKRIIWPAKASLFALIGGAVGLFGDLVNFFAEFLSADVLVLIFAVVTAVAGLLCFQRAFMVNAADDKAVDEVVQCTQCDAFRFGLFATAAFILLMLVGQGQSATEAVGRQLGLIKEDTAVIRDQVGDLHAMAQPQMIIDDPESAADHFNNAWIYQTMQRNSAKAFAEMQALYANYAPKKLDAAQLYFDSGNAVKGRAQLVEEMQALARKTGDATLLVIAARAAPSAEAGDEMAAEAQKLDPALPFAWWDIMRPKPVKVGDMTQRGAAAQRDRFIAERETVEKFRALYGAYPAQHWFFLPQFAGDLETIARQQSEGMANNIATYDDIASGRLADRVREEYRQKNR</sequence>
<dbReference type="EMBL" id="AP018711">
    <property type="protein sequence ID" value="BBE32591.1"/>
    <property type="molecule type" value="Genomic_DNA"/>
</dbReference>
<protein>
    <submittedName>
        <fullName evidence="2">Uncharacterized protein</fullName>
    </submittedName>
</protein>
<gene>
    <name evidence="3" type="ORF">DFR51_2048</name>
    <name evidence="2" type="ORF">SmB9_02490</name>
</gene>
<reference evidence="3 5" key="2">
    <citation type="submission" date="2018-10" db="EMBL/GenBank/DDBJ databases">
        <title>Genomic Encyclopedia of Type Strains, Phase IV (KMG-IV): sequencing the most valuable type-strain genomes for metagenomic binning, comparative biology and taxonomic classification.</title>
        <authorList>
            <person name="Goeker M."/>
        </authorList>
    </citation>
    <scope>NUCLEOTIDE SEQUENCE [LARGE SCALE GENOMIC DNA]</scope>
    <source>
        <strain evidence="3 5">DSM 19791</strain>
    </source>
</reference>
<feature type="transmembrane region" description="Helical" evidence="1">
    <location>
        <begin position="88"/>
        <end position="106"/>
    </location>
</feature>
<proteinExistence type="predicted"/>
<organism evidence="2 4">
    <name type="scientific">Sphingosinicella microcystinivorans</name>
    <dbReference type="NCBI Taxonomy" id="335406"/>
    <lineage>
        <taxon>Bacteria</taxon>
        <taxon>Pseudomonadati</taxon>
        <taxon>Pseudomonadota</taxon>
        <taxon>Alphaproteobacteria</taxon>
        <taxon>Sphingomonadales</taxon>
        <taxon>Sphingosinicellaceae</taxon>
        <taxon>Sphingosinicella</taxon>
    </lineage>
</organism>
<feature type="transmembrane region" description="Helical" evidence="1">
    <location>
        <begin position="46"/>
        <end position="67"/>
    </location>
</feature>
<dbReference type="KEGG" id="smic:SmB9_02490"/>
<keyword evidence="1" id="KW-1133">Transmembrane helix</keyword>
<keyword evidence="1" id="KW-0472">Membrane</keyword>
<evidence type="ECO:0000313" key="3">
    <source>
        <dbReference type="EMBL" id="RKS88837.1"/>
    </source>
</evidence>
<feature type="transmembrane region" description="Helical" evidence="1">
    <location>
        <begin position="12"/>
        <end position="34"/>
    </location>
</feature>
<evidence type="ECO:0000313" key="4">
    <source>
        <dbReference type="Proteomes" id="UP000275727"/>
    </source>
</evidence>
<keyword evidence="5" id="KW-1185">Reference proteome</keyword>
<evidence type="ECO:0000313" key="2">
    <source>
        <dbReference type="EMBL" id="BBE32591.1"/>
    </source>
</evidence>
<dbReference type="Proteomes" id="UP000276029">
    <property type="component" value="Unassembled WGS sequence"/>
</dbReference>
<keyword evidence="1" id="KW-0812">Transmembrane</keyword>
<dbReference type="RefSeq" id="WP_121050620.1">
    <property type="nucleotide sequence ID" value="NZ_AP018711.1"/>
</dbReference>
<evidence type="ECO:0000313" key="5">
    <source>
        <dbReference type="Proteomes" id="UP000276029"/>
    </source>
</evidence>
<reference evidence="2 4" key="1">
    <citation type="submission" date="2018-06" db="EMBL/GenBank/DDBJ databases">
        <title>Complete Genome Sequence of the Microcystin-Degrading Bacterium Sphingosinicella microcystinivorans Strain B-9.</title>
        <authorList>
            <person name="Jin H."/>
            <person name="Nishizawa T."/>
            <person name="Guo Y."/>
            <person name="Nishizawa A."/>
            <person name="Park H."/>
            <person name="Kato H."/>
            <person name="Tsuji K."/>
            <person name="Harada K."/>
        </authorList>
    </citation>
    <scope>NUCLEOTIDE SEQUENCE [LARGE SCALE GENOMIC DNA]</scope>
    <source>
        <strain evidence="2 4">B9</strain>
    </source>
</reference>
<dbReference type="AlphaFoldDB" id="A0AAD1FZK8"/>